<organism evidence="4 5">
    <name type="scientific">Apiospora hydei</name>
    <dbReference type="NCBI Taxonomy" id="1337664"/>
    <lineage>
        <taxon>Eukaryota</taxon>
        <taxon>Fungi</taxon>
        <taxon>Dikarya</taxon>
        <taxon>Ascomycota</taxon>
        <taxon>Pezizomycotina</taxon>
        <taxon>Sordariomycetes</taxon>
        <taxon>Xylariomycetidae</taxon>
        <taxon>Amphisphaeriales</taxon>
        <taxon>Apiosporaceae</taxon>
        <taxon>Apiospora</taxon>
    </lineage>
</organism>
<name>A0ABR1XC57_9PEZI</name>
<evidence type="ECO:0000256" key="1">
    <source>
        <dbReference type="ARBA" id="ARBA00007447"/>
    </source>
</evidence>
<dbReference type="PROSITE" id="PS51767">
    <property type="entry name" value="PEPTIDASE_A1"/>
    <property type="match status" value="1"/>
</dbReference>
<dbReference type="Pfam" id="PF00026">
    <property type="entry name" value="Asp"/>
    <property type="match status" value="1"/>
</dbReference>
<sequence length="454" mass="49195">PIPQSDIVPSLSIPGVEIRRARPFSNTLKAAVAKKSSGSHAKLRRLPKSHSHRQPSGAAFFAEHRQSDAGTGATTPTGNVSVVDHSATQYSVEVILNGSPFNLIMNTAGSDTWVRSRNFTCLNNATGSAPRSQCDWGKSGATGFPKGPIQNQHFAIKNADGSGVSGQLGYMNVSLANVAVPNQEVAIATQGIWHGDNVTSGMLGMAYPSLTSAYSGDDMNDTSDESALEYSPLFTTMITDGLVPPLWCLAISRNSSDGIFCLGDNKPSNLTRDYFAKADLLIAKLSDKKAAAYQPSYYATVFDGFRIGTTDIRESYPMILDSSTTLAYLPPGEHIAPKNKDTYLLLTHYTDVAETVNSHFQPPATYLWYYGSYFVPCDATPPYFAVMLQDSPFVVNPKDMINQDVVDPWTKMCQTGITMGTDGLYILGLTFLTNVAVGFDIGNANIYVYPRAYY</sequence>
<evidence type="ECO:0000313" key="4">
    <source>
        <dbReference type="EMBL" id="KAK8094285.1"/>
    </source>
</evidence>
<dbReference type="InterPro" id="IPR001461">
    <property type="entry name" value="Aspartic_peptidase_A1"/>
</dbReference>
<feature type="region of interest" description="Disordered" evidence="2">
    <location>
        <begin position="32"/>
        <end position="55"/>
    </location>
</feature>
<dbReference type="GeneID" id="92038345"/>
<dbReference type="RefSeq" id="XP_066675058.1">
    <property type="nucleotide sequence ID" value="XM_066805285.1"/>
</dbReference>
<dbReference type="Proteomes" id="UP001433268">
    <property type="component" value="Unassembled WGS sequence"/>
</dbReference>
<dbReference type="InterPro" id="IPR021109">
    <property type="entry name" value="Peptidase_aspartic_dom_sf"/>
</dbReference>
<dbReference type="EMBL" id="JAQQWN010000002">
    <property type="protein sequence ID" value="KAK8094285.1"/>
    <property type="molecule type" value="Genomic_DNA"/>
</dbReference>
<dbReference type="PANTHER" id="PTHR47966">
    <property type="entry name" value="BETA-SITE APP-CLEAVING ENZYME, ISOFORM A-RELATED"/>
    <property type="match status" value="1"/>
</dbReference>
<accession>A0ABR1XC57</accession>
<dbReference type="PANTHER" id="PTHR47966:SF47">
    <property type="entry name" value="ENDOPEPTIDASE, PUTATIVE (AFU_ORTHOLOGUE AFUA_3G01220)-RELATED"/>
    <property type="match status" value="1"/>
</dbReference>
<proteinExistence type="inferred from homology"/>
<feature type="domain" description="Peptidase A1" evidence="3">
    <location>
        <begin position="90"/>
        <end position="449"/>
    </location>
</feature>
<comment type="caution">
    <text evidence="4">The sequence shown here is derived from an EMBL/GenBank/DDBJ whole genome shotgun (WGS) entry which is preliminary data.</text>
</comment>
<protein>
    <recommendedName>
        <fullName evidence="3">Peptidase A1 domain-containing protein</fullName>
    </recommendedName>
</protein>
<dbReference type="CDD" id="cd05471">
    <property type="entry name" value="pepsin_like"/>
    <property type="match status" value="1"/>
</dbReference>
<comment type="similarity">
    <text evidence="1">Belongs to the peptidase A1 family.</text>
</comment>
<reference evidence="4 5" key="1">
    <citation type="submission" date="2023-01" db="EMBL/GenBank/DDBJ databases">
        <title>Analysis of 21 Apiospora genomes using comparative genomics revels a genus with tremendous synthesis potential of carbohydrate active enzymes and secondary metabolites.</title>
        <authorList>
            <person name="Sorensen T."/>
        </authorList>
    </citation>
    <scope>NUCLEOTIDE SEQUENCE [LARGE SCALE GENOMIC DNA]</scope>
    <source>
        <strain evidence="4 5">CBS 114990</strain>
    </source>
</reference>
<keyword evidence="5" id="KW-1185">Reference proteome</keyword>
<dbReference type="Gene3D" id="2.40.70.10">
    <property type="entry name" value="Acid Proteases"/>
    <property type="match status" value="2"/>
</dbReference>
<evidence type="ECO:0000259" key="3">
    <source>
        <dbReference type="PROSITE" id="PS51767"/>
    </source>
</evidence>
<evidence type="ECO:0000256" key="2">
    <source>
        <dbReference type="SAM" id="MobiDB-lite"/>
    </source>
</evidence>
<dbReference type="InterPro" id="IPR034164">
    <property type="entry name" value="Pepsin-like_dom"/>
</dbReference>
<dbReference type="InterPro" id="IPR033121">
    <property type="entry name" value="PEPTIDASE_A1"/>
</dbReference>
<feature type="non-terminal residue" evidence="4">
    <location>
        <position position="1"/>
    </location>
</feature>
<dbReference type="SUPFAM" id="SSF50630">
    <property type="entry name" value="Acid proteases"/>
    <property type="match status" value="1"/>
</dbReference>
<feature type="compositionally biased region" description="Basic residues" evidence="2">
    <location>
        <begin position="41"/>
        <end position="53"/>
    </location>
</feature>
<gene>
    <name evidence="4" type="ORF">PG997_000970</name>
</gene>
<evidence type="ECO:0000313" key="5">
    <source>
        <dbReference type="Proteomes" id="UP001433268"/>
    </source>
</evidence>